<dbReference type="InterPro" id="IPR050531">
    <property type="entry name" value="SdhE_FAD_assembly_factor"/>
</dbReference>
<dbReference type="STRING" id="1120980.GCA_000745955_00040"/>
<protein>
    <recommendedName>
        <fullName evidence="3">FAD assembly factor SdhE</fullName>
    </recommendedName>
</protein>
<dbReference type="Proteomes" id="UP000254209">
    <property type="component" value="Unassembled WGS sequence"/>
</dbReference>
<proteinExistence type="inferred from homology"/>
<dbReference type="Gene3D" id="1.10.150.250">
    <property type="entry name" value="Flavinator of succinate dehydrogenase"/>
    <property type="match status" value="1"/>
</dbReference>
<evidence type="ECO:0000256" key="1">
    <source>
        <dbReference type="ARBA" id="ARBA00004496"/>
    </source>
</evidence>
<evidence type="ECO:0000256" key="5">
    <source>
        <dbReference type="ARBA" id="ARBA00023186"/>
    </source>
</evidence>
<evidence type="ECO:0000256" key="2">
    <source>
        <dbReference type="ARBA" id="ARBA00008571"/>
    </source>
</evidence>
<keyword evidence="5" id="KW-0143">Chaperone</keyword>
<dbReference type="AlphaFoldDB" id="A0A376BTF4"/>
<dbReference type="PANTHER" id="PTHR39585">
    <property type="entry name" value="FAD ASSEMBLY FACTOR SDHE"/>
    <property type="match status" value="1"/>
</dbReference>
<keyword evidence="7" id="KW-1185">Reference proteome</keyword>
<name>A0A376BTF4_9NEIS</name>
<dbReference type="InterPro" id="IPR036714">
    <property type="entry name" value="SDH_sf"/>
</dbReference>
<dbReference type="Pfam" id="PF03937">
    <property type="entry name" value="Sdh5"/>
    <property type="match status" value="1"/>
</dbReference>
<dbReference type="GO" id="GO:0005737">
    <property type="term" value="C:cytoplasm"/>
    <property type="evidence" value="ECO:0007669"/>
    <property type="project" value="UniProtKB-SubCell"/>
</dbReference>
<keyword evidence="4" id="KW-0963">Cytoplasm</keyword>
<evidence type="ECO:0000313" key="7">
    <source>
        <dbReference type="Proteomes" id="UP000254209"/>
    </source>
</evidence>
<organism evidence="6 7">
    <name type="scientific">Alysiella crassa</name>
    <dbReference type="NCBI Taxonomy" id="153491"/>
    <lineage>
        <taxon>Bacteria</taxon>
        <taxon>Pseudomonadati</taxon>
        <taxon>Pseudomonadota</taxon>
        <taxon>Betaproteobacteria</taxon>
        <taxon>Neisseriales</taxon>
        <taxon>Neisseriaceae</taxon>
        <taxon>Alysiella</taxon>
    </lineage>
</organism>
<comment type="similarity">
    <text evidence="2">Belongs to the SdhE FAD assembly factor family.</text>
</comment>
<dbReference type="RefSeq" id="WP_034296232.1">
    <property type="nucleotide sequence ID" value="NZ_CP091519.2"/>
</dbReference>
<reference evidence="6 7" key="1">
    <citation type="submission" date="2018-06" db="EMBL/GenBank/DDBJ databases">
        <authorList>
            <consortium name="Pathogen Informatics"/>
            <person name="Doyle S."/>
        </authorList>
    </citation>
    <scope>NUCLEOTIDE SEQUENCE [LARGE SCALE GENOMIC DNA]</scope>
    <source>
        <strain evidence="6 7">NCTC10283</strain>
    </source>
</reference>
<dbReference type="PANTHER" id="PTHR39585:SF1">
    <property type="entry name" value="FAD ASSEMBLY FACTOR SDHE"/>
    <property type="match status" value="1"/>
</dbReference>
<comment type="subcellular location">
    <subcellularLocation>
        <location evidence="1">Cytoplasm</location>
    </subcellularLocation>
</comment>
<accession>A0A376BTF4</accession>
<evidence type="ECO:0000313" key="6">
    <source>
        <dbReference type="EMBL" id="SSY80230.1"/>
    </source>
</evidence>
<dbReference type="SUPFAM" id="SSF109910">
    <property type="entry name" value="YgfY-like"/>
    <property type="match status" value="1"/>
</dbReference>
<dbReference type="EMBL" id="UFSO01000003">
    <property type="protein sequence ID" value="SSY80230.1"/>
    <property type="molecule type" value="Genomic_DNA"/>
</dbReference>
<evidence type="ECO:0000256" key="4">
    <source>
        <dbReference type="ARBA" id="ARBA00022490"/>
    </source>
</evidence>
<dbReference type="InterPro" id="IPR005631">
    <property type="entry name" value="SDH"/>
</dbReference>
<sequence>MAQFDDTAKRRIRFQTRRGLLELDIVLKRFMAEEFEQLSDEELALFVDILALEDQEFLAIVNQYEPSPRADFEPLLQRIRNAKA</sequence>
<evidence type="ECO:0000256" key="3">
    <source>
        <dbReference type="ARBA" id="ARBA00019418"/>
    </source>
</evidence>
<dbReference type="OrthoDB" id="9180899at2"/>
<gene>
    <name evidence="6" type="primary">ygfY</name>
    <name evidence="6" type="ORF">NCTC10283_01784</name>
</gene>